<evidence type="ECO:0008006" key="3">
    <source>
        <dbReference type="Google" id="ProtNLM"/>
    </source>
</evidence>
<gene>
    <name evidence="1" type="ORF">GCM10022395_18330</name>
</gene>
<dbReference type="PROSITE" id="PS51257">
    <property type="entry name" value="PROKAR_LIPOPROTEIN"/>
    <property type="match status" value="1"/>
</dbReference>
<name>A0ABP6XKT7_9FLAO</name>
<evidence type="ECO:0000313" key="2">
    <source>
        <dbReference type="Proteomes" id="UP001500954"/>
    </source>
</evidence>
<dbReference type="Proteomes" id="UP001500954">
    <property type="component" value="Unassembled WGS sequence"/>
</dbReference>
<organism evidence="1 2">
    <name type="scientific">Snuella lapsa</name>
    <dbReference type="NCBI Taxonomy" id="870481"/>
    <lineage>
        <taxon>Bacteria</taxon>
        <taxon>Pseudomonadati</taxon>
        <taxon>Bacteroidota</taxon>
        <taxon>Flavobacteriia</taxon>
        <taxon>Flavobacteriales</taxon>
        <taxon>Flavobacteriaceae</taxon>
        <taxon>Snuella</taxon>
    </lineage>
</organism>
<reference evidence="2" key="1">
    <citation type="journal article" date="2019" name="Int. J. Syst. Evol. Microbiol.">
        <title>The Global Catalogue of Microorganisms (GCM) 10K type strain sequencing project: providing services to taxonomists for standard genome sequencing and annotation.</title>
        <authorList>
            <consortium name="The Broad Institute Genomics Platform"/>
            <consortium name="The Broad Institute Genome Sequencing Center for Infectious Disease"/>
            <person name="Wu L."/>
            <person name="Ma J."/>
        </authorList>
    </citation>
    <scope>NUCLEOTIDE SEQUENCE [LARGE SCALE GENOMIC DNA]</scope>
    <source>
        <strain evidence="2">JCM 17111</strain>
    </source>
</reference>
<proteinExistence type="predicted"/>
<accession>A0ABP6XKT7</accession>
<keyword evidence="2" id="KW-1185">Reference proteome</keyword>
<protein>
    <recommendedName>
        <fullName evidence="3">DUF4136 domain-containing protein</fullName>
    </recommendedName>
</protein>
<dbReference type="EMBL" id="BAABCY010000050">
    <property type="protein sequence ID" value="GAA3568889.1"/>
    <property type="molecule type" value="Genomic_DNA"/>
</dbReference>
<comment type="caution">
    <text evidence="1">The sequence shown here is derived from an EMBL/GenBank/DDBJ whole genome shotgun (WGS) entry which is preliminary data.</text>
</comment>
<sequence>MKTFKKHYRYLLIFILLLTFSCSPKLSSSFTKENYTGKAYSKIAVVGISKDLSSRLAFEKTAVDLLQKKGVNAIQGINIFPQNMSETEKQPSNIIKIIKENDLDGVITMGLIDTKDGHRYEQGGTYTIPAGYYRVGKHIYRRYITLEEPGYYVPSKSYVIEAVFYNLKRELVEGQDTWVWTGESSIVDPSSLQSAAKSFTSRMVGQIIKDGIIVSKHKQ</sequence>
<evidence type="ECO:0000313" key="1">
    <source>
        <dbReference type="EMBL" id="GAA3568889.1"/>
    </source>
</evidence>
<dbReference type="RefSeq" id="WP_345005661.1">
    <property type="nucleotide sequence ID" value="NZ_BAABCY010000050.1"/>
</dbReference>